<name>A0ABY2DXM6_9MICO</name>
<accession>A0ABY2DXM6</accession>
<keyword evidence="1" id="KW-0812">Transmembrane</keyword>
<protein>
    <submittedName>
        <fullName evidence="2">Uncharacterized protein</fullName>
    </submittedName>
</protein>
<gene>
    <name evidence="2" type="ORF">EXU48_23590</name>
</gene>
<dbReference type="RefSeq" id="WP_133110157.1">
    <property type="nucleotide sequence ID" value="NZ_SMNA01000019.1"/>
</dbReference>
<feature type="transmembrane region" description="Helical" evidence="1">
    <location>
        <begin position="168"/>
        <end position="186"/>
    </location>
</feature>
<dbReference type="EMBL" id="SMNA01000019">
    <property type="protein sequence ID" value="TDE88274.1"/>
    <property type="molecule type" value="Genomic_DNA"/>
</dbReference>
<evidence type="ECO:0000256" key="1">
    <source>
        <dbReference type="SAM" id="Phobius"/>
    </source>
</evidence>
<evidence type="ECO:0000313" key="3">
    <source>
        <dbReference type="Proteomes" id="UP000504882"/>
    </source>
</evidence>
<feature type="transmembrane region" description="Helical" evidence="1">
    <location>
        <begin position="192"/>
        <end position="212"/>
    </location>
</feature>
<feature type="transmembrane region" description="Helical" evidence="1">
    <location>
        <begin position="61"/>
        <end position="82"/>
    </location>
</feature>
<evidence type="ECO:0000313" key="2">
    <source>
        <dbReference type="EMBL" id="TDE88274.1"/>
    </source>
</evidence>
<keyword evidence="1" id="KW-0472">Membrane</keyword>
<keyword evidence="1" id="KW-1133">Transmembrane helix</keyword>
<keyword evidence="3" id="KW-1185">Reference proteome</keyword>
<feature type="transmembrane region" description="Helical" evidence="1">
    <location>
        <begin position="142"/>
        <end position="161"/>
    </location>
</feature>
<feature type="transmembrane region" description="Helical" evidence="1">
    <location>
        <begin position="20"/>
        <end position="41"/>
    </location>
</feature>
<feature type="transmembrane region" description="Helical" evidence="1">
    <location>
        <begin position="89"/>
        <end position="114"/>
    </location>
</feature>
<proteinExistence type="predicted"/>
<reference evidence="2 3" key="1">
    <citation type="submission" date="2019-03" db="EMBL/GenBank/DDBJ databases">
        <title>Genomic features of bacteria from cold environments.</title>
        <authorList>
            <person name="Shen L."/>
        </authorList>
    </citation>
    <scope>NUCLEOTIDE SEQUENCE [LARGE SCALE GENOMIC DNA]</scope>
    <source>
        <strain evidence="3">T3246-1</strain>
    </source>
</reference>
<comment type="caution">
    <text evidence="2">The sequence shown here is derived from an EMBL/GenBank/DDBJ whole genome shotgun (WGS) entry which is preliminary data.</text>
</comment>
<organism evidence="2 3">
    <name type="scientific">Occultella glacieicola</name>
    <dbReference type="NCBI Taxonomy" id="2518684"/>
    <lineage>
        <taxon>Bacteria</taxon>
        <taxon>Bacillati</taxon>
        <taxon>Actinomycetota</taxon>
        <taxon>Actinomycetes</taxon>
        <taxon>Micrococcales</taxon>
        <taxon>Ruaniaceae</taxon>
        <taxon>Occultella</taxon>
    </lineage>
</organism>
<dbReference type="Proteomes" id="UP000504882">
    <property type="component" value="Unassembled WGS sequence"/>
</dbReference>
<sequence length="224" mass="23880">MTTDAPQWVRVTLRMTRSALMSLAWFWAICLIAATVVTIVLAWRLGEPPFSIMSTVRYGGIWYPFSVGLILVTATINVHVAAGQTRRSFVIGSLLSGALAGLLSGVIMTVLLPLEAEVYLAQGWPHLTTSAAAIPEPWGTSLLLHCAIFVTGSVSGVLVGLTYYRWSAWATLALPLTVLAPVIASGMDGRSLTIAAIWAASAVTAVAAYVLARTIPIRKPLEMS</sequence>